<dbReference type="Proteomes" id="UP000288279">
    <property type="component" value="Unassembled WGS sequence"/>
</dbReference>
<comment type="caution">
    <text evidence="1">The sequence shown here is derived from an EMBL/GenBank/DDBJ whole genome shotgun (WGS) entry which is preliminary data.</text>
</comment>
<dbReference type="AlphaFoldDB" id="A0A432ZJR4"/>
<name>A0A432ZJR4_9GAMM</name>
<dbReference type="RefSeq" id="WP_126826222.1">
    <property type="nucleotide sequence ID" value="NZ_PIQG01000002.1"/>
</dbReference>
<gene>
    <name evidence="1" type="ORF">CWI83_04285</name>
</gene>
<proteinExistence type="predicted"/>
<protein>
    <submittedName>
        <fullName evidence="1">Uncharacterized protein</fullName>
    </submittedName>
</protein>
<dbReference type="EMBL" id="PIQG01000002">
    <property type="protein sequence ID" value="RUO78257.1"/>
    <property type="molecule type" value="Genomic_DNA"/>
</dbReference>
<evidence type="ECO:0000313" key="1">
    <source>
        <dbReference type="EMBL" id="RUO78257.1"/>
    </source>
</evidence>
<reference evidence="1 2" key="1">
    <citation type="journal article" date="2011" name="Front. Microbiol.">
        <title>Genomic signatures of strain selection and enhancement in Bacillus atrophaeus var. globigii, a historical biowarfare simulant.</title>
        <authorList>
            <person name="Gibbons H.S."/>
            <person name="Broomall S.M."/>
            <person name="McNew L.A."/>
            <person name="Daligault H."/>
            <person name="Chapman C."/>
            <person name="Bruce D."/>
            <person name="Karavis M."/>
            <person name="Krepps M."/>
            <person name="McGregor P.A."/>
            <person name="Hong C."/>
            <person name="Park K.H."/>
            <person name="Akmal A."/>
            <person name="Feldman A."/>
            <person name="Lin J.S."/>
            <person name="Chang W.E."/>
            <person name="Higgs B.W."/>
            <person name="Demirev P."/>
            <person name="Lindquist J."/>
            <person name="Liem A."/>
            <person name="Fochler E."/>
            <person name="Read T.D."/>
            <person name="Tapia R."/>
            <person name="Johnson S."/>
            <person name="Bishop-Lilly K.A."/>
            <person name="Detter C."/>
            <person name="Han C."/>
            <person name="Sozhamannan S."/>
            <person name="Rosenzweig C.N."/>
            <person name="Skowronski E.W."/>
        </authorList>
    </citation>
    <scope>NUCLEOTIDE SEQUENCE [LARGE SCALE GENOMIC DNA]</scope>
    <source>
        <strain evidence="1 2">PIT1</strain>
    </source>
</reference>
<sequence length="74" mass="8550">MKRQAGGLLLELIFALLILSTVSGGFWYWSQSLSTAAVVEGSLMLAQRQHQIAQQRWQAYQERQQRWRQSATIK</sequence>
<accession>A0A432ZJR4</accession>
<organism evidence="1 2">
    <name type="scientific">Pseudidiomarina taiwanensis</name>
    <dbReference type="NCBI Taxonomy" id="337250"/>
    <lineage>
        <taxon>Bacteria</taxon>
        <taxon>Pseudomonadati</taxon>
        <taxon>Pseudomonadota</taxon>
        <taxon>Gammaproteobacteria</taxon>
        <taxon>Alteromonadales</taxon>
        <taxon>Idiomarinaceae</taxon>
        <taxon>Pseudidiomarina</taxon>
    </lineage>
</organism>
<keyword evidence="2" id="KW-1185">Reference proteome</keyword>
<evidence type="ECO:0000313" key="2">
    <source>
        <dbReference type="Proteomes" id="UP000288279"/>
    </source>
</evidence>